<name>A0ABV6GM51_9BACI</name>
<dbReference type="PANTHER" id="PTHR30081">
    <property type="entry name" value="PROTEIN-EXPORT MEMBRANE PROTEIN SEC"/>
    <property type="match status" value="1"/>
</dbReference>
<keyword evidence="4" id="KW-0653">Protein transport</keyword>
<evidence type="ECO:0000313" key="9">
    <source>
        <dbReference type="EMBL" id="MFC0274759.1"/>
    </source>
</evidence>
<gene>
    <name evidence="9" type="ORF">ACFFIX_25905</name>
</gene>
<dbReference type="Gene3D" id="3.30.70.3220">
    <property type="match status" value="1"/>
</dbReference>
<dbReference type="Pfam" id="PF21760">
    <property type="entry name" value="SecD_1st"/>
    <property type="match status" value="1"/>
</dbReference>
<keyword evidence="7" id="KW-0472">Membrane</keyword>
<sequence length="90" mass="10011">MNVLGVSEPNIQIEGENRIRVQLAGVENQNQAREVLSTEANLSFRDANDRLLIDGSDLVEGGADAYGYSGYYRFVICCILYYSVLQHHSA</sequence>
<feature type="domain" description="Protein translocase subunit SecDF P1" evidence="8">
    <location>
        <begin position="2"/>
        <end position="48"/>
    </location>
</feature>
<keyword evidence="3" id="KW-0812">Transmembrane</keyword>
<dbReference type="RefSeq" id="WP_378939370.1">
    <property type="nucleotide sequence ID" value="NZ_JBHLVO010000045.1"/>
</dbReference>
<evidence type="ECO:0000313" key="10">
    <source>
        <dbReference type="Proteomes" id="UP001589854"/>
    </source>
</evidence>
<accession>A0ABV6GM51</accession>
<evidence type="ECO:0000256" key="2">
    <source>
        <dbReference type="ARBA" id="ARBA00022475"/>
    </source>
</evidence>
<dbReference type="InterPro" id="IPR022813">
    <property type="entry name" value="SecD/SecF_arch_bac"/>
</dbReference>
<dbReference type="PANTHER" id="PTHR30081:SF8">
    <property type="entry name" value="PROTEIN TRANSLOCASE SUBUNIT SECF"/>
    <property type="match status" value="1"/>
</dbReference>
<evidence type="ECO:0000256" key="1">
    <source>
        <dbReference type="ARBA" id="ARBA00022448"/>
    </source>
</evidence>
<keyword evidence="6" id="KW-0811">Translocation</keyword>
<protein>
    <recommendedName>
        <fullName evidence="8">Protein translocase subunit SecDF P1 domain-containing protein</fullName>
    </recommendedName>
</protein>
<reference evidence="9 10" key="1">
    <citation type="submission" date="2024-09" db="EMBL/GenBank/DDBJ databases">
        <authorList>
            <person name="Sun Q."/>
            <person name="Mori K."/>
        </authorList>
    </citation>
    <scope>NUCLEOTIDE SEQUENCE [LARGE SCALE GENOMIC DNA]</scope>
    <source>
        <strain evidence="9 10">CCM 7228</strain>
    </source>
</reference>
<proteinExistence type="predicted"/>
<evidence type="ECO:0000256" key="3">
    <source>
        <dbReference type="ARBA" id="ARBA00022692"/>
    </source>
</evidence>
<evidence type="ECO:0000256" key="4">
    <source>
        <dbReference type="ARBA" id="ARBA00022927"/>
    </source>
</evidence>
<organism evidence="9 10">
    <name type="scientific">Metabacillus herbersteinensis</name>
    <dbReference type="NCBI Taxonomy" id="283816"/>
    <lineage>
        <taxon>Bacteria</taxon>
        <taxon>Bacillati</taxon>
        <taxon>Bacillota</taxon>
        <taxon>Bacilli</taxon>
        <taxon>Bacillales</taxon>
        <taxon>Bacillaceae</taxon>
        <taxon>Metabacillus</taxon>
    </lineage>
</organism>
<keyword evidence="1" id="KW-0813">Transport</keyword>
<dbReference type="InterPro" id="IPR048631">
    <property type="entry name" value="SecD_1st"/>
</dbReference>
<keyword evidence="10" id="KW-1185">Reference proteome</keyword>
<evidence type="ECO:0000256" key="6">
    <source>
        <dbReference type="ARBA" id="ARBA00023010"/>
    </source>
</evidence>
<keyword evidence="5" id="KW-1133">Transmembrane helix</keyword>
<dbReference type="Proteomes" id="UP001589854">
    <property type="component" value="Unassembled WGS sequence"/>
</dbReference>
<evidence type="ECO:0000256" key="7">
    <source>
        <dbReference type="ARBA" id="ARBA00023136"/>
    </source>
</evidence>
<evidence type="ECO:0000256" key="5">
    <source>
        <dbReference type="ARBA" id="ARBA00022989"/>
    </source>
</evidence>
<evidence type="ECO:0000259" key="8">
    <source>
        <dbReference type="Pfam" id="PF21760"/>
    </source>
</evidence>
<dbReference type="EMBL" id="JBHLVO010000045">
    <property type="protein sequence ID" value="MFC0274759.1"/>
    <property type="molecule type" value="Genomic_DNA"/>
</dbReference>
<comment type="caution">
    <text evidence="9">The sequence shown here is derived from an EMBL/GenBank/DDBJ whole genome shotgun (WGS) entry which is preliminary data.</text>
</comment>
<keyword evidence="2" id="KW-1003">Cell membrane</keyword>